<proteinExistence type="predicted"/>
<evidence type="ECO:0000256" key="3">
    <source>
        <dbReference type="ARBA" id="ARBA00023125"/>
    </source>
</evidence>
<dbReference type="PROSITE" id="PS50863">
    <property type="entry name" value="B3"/>
    <property type="match status" value="2"/>
</dbReference>
<comment type="subcellular location">
    <subcellularLocation>
        <location evidence="1">Nucleus</location>
    </subcellularLocation>
</comment>
<feature type="compositionally biased region" description="Basic residues" evidence="6">
    <location>
        <begin position="112"/>
        <end position="124"/>
    </location>
</feature>
<gene>
    <name evidence="8" type="ORF">HID58_015864</name>
</gene>
<dbReference type="Pfam" id="PF03754">
    <property type="entry name" value="At2g31720-like"/>
    <property type="match status" value="2"/>
</dbReference>
<feature type="region of interest" description="Disordered" evidence="6">
    <location>
        <begin position="112"/>
        <end position="131"/>
    </location>
</feature>
<sequence length="820" mass="94141">MATNDDDANRRYECSSDEGEKRCFDLFAALLLACGDEETRAKRGQDEQERNMLMIETITNAATNTFFEFDDESKNQQHIASSSLEESKRRRVVESNDEPIRAEPIREIKPPVKKRKRPVKRKAPVRNEPVRRESPVVTPGWVIDLMKRFKGREGDAKMIFEKAMTKTDLAPNQGRLLMPFNQMADMHFLTEAEWKILEEHHKHKEDVKKGVNVDEKMKGVDVILLRRNGNNKGWELNLRIWEMSSNFNYALCTGWNQVVRDNKLKTNQTITLWSFHSRDGTLYFAFDLPTQDEGMALALVPASSSSMDMVEISEEDPFACEEANRRLYQFVRERRTPRVCVQIITNDSSGNLNLLEGGLDLNSTPPEECTEMDSDLEAVQETTSQESLTEPSLVSWRFLVETAVLYMATNDDDANRRYECSSDEGEKRCFDLFAALLLACGDDETRAKRGQDEQERNMLMIETITNAATNTFFEFDDESKNQQHIASSSLEESKRRRVVESNDEPIRAEPIREIKPPVKKRKRPVKRKAPVRKEPVRREPVVTPGWVVDLMKRFKGREGDAKMIFEKAMTKTDLATNQGRLLMPFNQMADMHFLTEAEWKILEEHHKHKGDVKKGVNVDEKMKGVDVILLRRNGNNKGWELNLRIWEMSSNFNYALCTGWNQVVRDNKLKTNQTITLWSFHSRDGTLYFAFDLPTRDEGMALALVPVNSAASSSSSSMVPSEISEEDPFACEEANRRLYQFVRERRTPRVCVQIITNDSSGNLNLLEGGLDLNSTPPEECIEMDSDELEAVQETTSQESLTEPSLVSWRFLEEGKQLCSM</sequence>
<dbReference type="InterPro" id="IPR003340">
    <property type="entry name" value="B3_DNA-bd"/>
</dbReference>
<dbReference type="InterPro" id="IPR015300">
    <property type="entry name" value="DNA-bd_pseudobarrel_sf"/>
</dbReference>
<keyword evidence="5" id="KW-0539">Nucleus</keyword>
<feature type="domain" description="TF-B3" evidence="7">
    <location>
        <begin position="628"/>
        <end position="695"/>
    </location>
</feature>
<dbReference type="PANTHER" id="PTHR31541:SF41">
    <property type="entry name" value="TF-B3 DOMAIN-CONTAINING PROTEIN"/>
    <property type="match status" value="1"/>
</dbReference>
<keyword evidence="3" id="KW-0238">DNA-binding</keyword>
<organism evidence="8 9">
    <name type="scientific">Brassica napus</name>
    <name type="common">Rape</name>
    <dbReference type="NCBI Taxonomy" id="3708"/>
    <lineage>
        <taxon>Eukaryota</taxon>
        <taxon>Viridiplantae</taxon>
        <taxon>Streptophyta</taxon>
        <taxon>Embryophyta</taxon>
        <taxon>Tracheophyta</taxon>
        <taxon>Spermatophyta</taxon>
        <taxon>Magnoliopsida</taxon>
        <taxon>eudicotyledons</taxon>
        <taxon>Gunneridae</taxon>
        <taxon>Pentapetalae</taxon>
        <taxon>rosids</taxon>
        <taxon>malvids</taxon>
        <taxon>Brassicales</taxon>
        <taxon>Brassicaceae</taxon>
        <taxon>Brassiceae</taxon>
        <taxon>Brassica</taxon>
    </lineage>
</organism>
<name>A0ABQ8DLB2_BRANA</name>
<feature type="domain" description="TF-B3" evidence="7">
    <location>
        <begin position="223"/>
        <end position="290"/>
    </location>
</feature>
<evidence type="ECO:0000313" key="9">
    <source>
        <dbReference type="Proteomes" id="UP000824890"/>
    </source>
</evidence>
<evidence type="ECO:0000256" key="4">
    <source>
        <dbReference type="ARBA" id="ARBA00023163"/>
    </source>
</evidence>
<dbReference type="PANTHER" id="PTHR31541">
    <property type="entry name" value="B3 DOMAIN PLANT PROTEIN-RELATED"/>
    <property type="match status" value="1"/>
</dbReference>
<comment type="caution">
    <text evidence="8">The sequence shown here is derived from an EMBL/GenBank/DDBJ whole genome shotgun (WGS) entry which is preliminary data.</text>
</comment>
<dbReference type="EMBL" id="JAGKQM010000004">
    <property type="protein sequence ID" value="KAH0930137.1"/>
    <property type="molecule type" value="Genomic_DNA"/>
</dbReference>
<feature type="region of interest" description="Disordered" evidence="6">
    <location>
        <begin position="72"/>
        <end position="96"/>
    </location>
</feature>
<dbReference type="Proteomes" id="UP000824890">
    <property type="component" value="Unassembled WGS sequence"/>
</dbReference>
<evidence type="ECO:0000256" key="2">
    <source>
        <dbReference type="ARBA" id="ARBA00023015"/>
    </source>
</evidence>
<keyword evidence="2" id="KW-0805">Transcription regulation</keyword>
<reference evidence="8 9" key="1">
    <citation type="submission" date="2021-05" db="EMBL/GenBank/DDBJ databases">
        <title>Genome Assembly of Synthetic Allotetraploid Brassica napus Reveals Homoeologous Exchanges between Subgenomes.</title>
        <authorList>
            <person name="Davis J.T."/>
        </authorList>
    </citation>
    <scope>NUCLEOTIDE SEQUENCE [LARGE SCALE GENOMIC DNA]</scope>
    <source>
        <strain evidence="9">cv. Da-Ae</strain>
        <tissue evidence="8">Seedling</tissue>
    </source>
</reference>
<dbReference type="Gene3D" id="2.40.330.10">
    <property type="entry name" value="DNA-binding pseudobarrel domain"/>
    <property type="match status" value="2"/>
</dbReference>
<dbReference type="InterPro" id="IPR005508">
    <property type="entry name" value="At2g31720-like"/>
</dbReference>
<evidence type="ECO:0000256" key="5">
    <source>
        <dbReference type="ARBA" id="ARBA00023242"/>
    </source>
</evidence>
<protein>
    <recommendedName>
        <fullName evidence="7">TF-B3 domain-containing protein</fullName>
    </recommendedName>
</protein>
<feature type="compositionally biased region" description="Basic and acidic residues" evidence="6">
    <location>
        <begin position="85"/>
        <end position="96"/>
    </location>
</feature>
<evidence type="ECO:0000259" key="7">
    <source>
        <dbReference type="PROSITE" id="PS50863"/>
    </source>
</evidence>
<evidence type="ECO:0000313" key="8">
    <source>
        <dbReference type="EMBL" id="KAH0930137.1"/>
    </source>
</evidence>
<keyword evidence="9" id="KW-1185">Reference proteome</keyword>
<evidence type="ECO:0000256" key="1">
    <source>
        <dbReference type="ARBA" id="ARBA00004123"/>
    </source>
</evidence>
<evidence type="ECO:0000256" key="6">
    <source>
        <dbReference type="SAM" id="MobiDB-lite"/>
    </source>
</evidence>
<keyword evidence="4" id="KW-0804">Transcription</keyword>
<dbReference type="CDD" id="cd10017">
    <property type="entry name" value="B3_DNA"/>
    <property type="match status" value="2"/>
</dbReference>
<dbReference type="SUPFAM" id="SSF101936">
    <property type="entry name" value="DNA-binding pseudobarrel domain"/>
    <property type="match status" value="2"/>
</dbReference>
<accession>A0ABQ8DLB2</accession>